<keyword evidence="4" id="KW-1185">Reference proteome</keyword>
<organism evidence="3 4">
    <name type="scientific">Microdochium bolleyi</name>
    <dbReference type="NCBI Taxonomy" id="196109"/>
    <lineage>
        <taxon>Eukaryota</taxon>
        <taxon>Fungi</taxon>
        <taxon>Dikarya</taxon>
        <taxon>Ascomycota</taxon>
        <taxon>Pezizomycotina</taxon>
        <taxon>Sordariomycetes</taxon>
        <taxon>Xylariomycetidae</taxon>
        <taxon>Xylariales</taxon>
        <taxon>Microdochiaceae</taxon>
        <taxon>Microdochium</taxon>
    </lineage>
</organism>
<evidence type="ECO:0000256" key="1">
    <source>
        <dbReference type="SAM" id="MobiDB-lite"/>
    </source>
</evidence>
<dbReference type="OrthoDB" id="1751210at2759"/>
<feature type="region of interest" description="Disordered" evidence="1">
    <location>
        <begin position="348"/>
        <end position="377"/>
    </location>
</feature>
<reference evidence="4" key="1">
    <citation type="submission" date="2016-02" db="EMBL/GenBank/DDBJ databases">
        <title>Draft genome sequence of Microdochium bolleyi, a fungal endophyte of beachgrass.</title>
        <authorList>
            <consortium name="DOE Joint Genome Institute"/>
            <person name="David A.S."/>
            <person name="May G."/>
            <person name="Haridas S."/>
            <person name="Lim J."/>
            <person name="Wang M."/>
            <person name="Labutti K."/>
            <person name="Lipzen A."/>
            <person name="Barry K."/>
            <person name="Grigoriev I.V."/>
        </authorList>
    </citation>
    <scope>NUCLEOTIDE SEQUENCE [LARGE SCALE GENOMIC DNA]</scope>
    <source>
        <strain evidence="4">J235TASD1</strain>
    </source>
</reference>
<evidence type="ECO:0000313" key="3">
    <source>
        <dbReference type="EMBL" id="KXJ89150.1"/>
    </source>
</evidence>
<sequence length="716" mass="78112">MSNGKFDFNTYKLFEPQYQPERLIIVDADSIESPETVTLRYEEEVAARANGGDRRGGSPTGLLSMAAYAKPQLPQMHTFDSSRTYQDAQYQYPPHQFHGAQPDNAAAQLNHMAFAANTAAAPYLEHVAMPTVISCSPLSGTMGTKIMVKISALYDLLEVTSHFFLAFGQHRVPAHAIREASDGAEHFYTVTGQTPQHHLTRSDGANVPLSLSVDGPDGHTMATVDLGTFTFDHSIGMVGSPHEDSVAHRKMSRSPHSRSDHLKHEQDHVNDNSATSFGYPQPDQQGVVGGYSTDLVHNNMAAPYQRLTYMGGEYPRIPPPLKTPSWGPYGSSLESRSPVLNHTTITRPSITSLPMPTSNTPQLVRTSTLQSSGSSGSGGYGNPYALYSNKAVLKIQGDLDSMARNWSTEEWQSRRRIVMFKKSQKGSTLIAEFHPVTVSERPPNSICISCIYWQEKDECYVTSVDTISLLEQLVASPARFTVEEKNRIRRNLEGFRPATVSKAKADSEEFFKIIMAFPNPKPRNIEKDVKVFPWKILSQALKKIISKYSATPSSTTMSAVTTPALLTPISNASPGLYQTSHTPSLPENNYPGSETHQAMPSPRSMSGGGSGWGAYPPSRALSPTIKPLSPQQGVGRISGLSSHGGAADPRQQQQQQQQHHAPHQYGLPPQMHGRWDTGVPGGYGDASGSGAAAYGGHPHHGQVYSGGHYGERGHRE</sequence>
<dbReference type="STRING" id="196109.A0A136IVY8"/>
<proteinExistence type="predicted"/>
<dbReference type="AlphaFoldDB" id="A0A136IVY8"/>
<gene>
    <name evidence="3" type="ORF">Micbo1qcDRAFT_196989</name>
</gene>
<feature type="compositionally biased region" description="Polar residues" evidence="1">
    <location>
        <begin position="271"/>
        <end position="284"/>
    </location>
</feature>
<feature type="compositionally biased region" description="Polar residues" evidence="1">
    <location>
        <begin position="572"/>
        <end position="598"/>
    </location>
</feature>
<dbReference type="InterPro" id="IPR055509">
    <property type="entry name" value="DUF7082"/>
</dbReference>
<dbReference type="InParanoid" id="A0A136IVY8"/>
<dbReference type="PANTHER" id="PTHR39463">
    <property type="entry name" value="MEDUSA"/>
    <property type="match status" value="1"/>
</dbReference>
<protein>
    <recommendedName>
        <fullName evidence="2">DUF7082 domain-containing protein</fullName>
    </recommendedName>
</protein>
<accession>A0A136IVY8</accession>
<evidence type="ECO:0000313" key="4">
    <source>
        <dbReference type="Proteomes" id="UP000070501"/>
    </source>
</evidence>
<feature type="domain" description="DUF7082" evidence="2">
    <location>
        <begin position="390"/>
        <end position="545"/>
    </location>
</feature>
<name>A0A136IVY8_9PEZI</name>
<dbReference type="Proteomes" id="UP000070501">
    <property type="component" value="Unassembled WGS sequence"/>
</dbReference>
<feature type="region of interest" description="Disordered" evidence="1">
    <location>
        <begin position="572"/>
        <end position="716"/>
    </location>
</feature>
<dbReference type="GO" id="GO:0005634">
    <property type="term" value="C:nucleus"/>
    <property type="evidence" value="ECO:0007669"/>
    <property type="project" value="TreeGrafter"/>
</dbReference>
<dbReference type="PANTHER" id="PTHR39463:SF1">
    <property type="entry name" value="MEDUSA"/>
    <property type="match status" value="1"/>
</dbReference>
<feature type="region of interest" description="Disordered" evidence="1">
    <location>
        <begin position="240"/>
        <end position="286"/>
    </location>
</feature>
<feature type="compositionally biased region" description="Polar residues" evidence="1">
    <location>
        <begin position="348"/>
        <end position="370"/>
    </location>
</feature>
<dbReference type="Pfam" id="PF23305">
    <property type="entry name" value="DUF7082"/>
    <property type="match status" value="1"/>
</dbReference>
<dbReference type="EMBL" id="KQ964256">
    <property type="protein sequence ID" value="KXJ89150.1"/>
    <property type="molecule type" value="Genomic_DNA"/>
</dbReference>
<evidence type="ECO:0000259" key="2">
    <source>
        <dbReference type="Pfam" id="PF23305"/>
    </source>
</evidence>
<feature type="compositionally biased region" description="Basic and acidic residues" evidence="1">
    <location>
        <begin position="257"/>
        <end position="270"/>
    </location>
</feature>